<reference evidence="1 2" key="1">
    <citation type="journal article" date="2023" name="Science">
        <title>Complex scaffold remodeling in plant triterpene biosynthesis.</title>
        <authorList>
            <person name="De La Pena R."/>
            <person name="Hodgson H."/>
            <person name="Liu J.C."/>
            <person name="Stephenson M.J."/>
            <person name="Martin A.C."/>
            <person name="Owen C."/>
            <person name="Harkess A."/>
            <person name="Leebens-Mack J."/>
            <person name="Jimenez L.E."/>
            <person name="Osbourn A."/>
            <person name="Sattely E.S."/>
        </authorList>
    </citation>
    <scope>NUCLEOTIDE SEQUENCE [LARGE SCALE GENOMIC DNA]</scope>
    <source>
        <strain evidence="2">cv. JPN11</strain>
        <tissue evidence="1">Leaf</tissue>
    </source>
</reference>
<proteinExistence type="predicted"/>
<comment type="caution">
    <text evidence="1">The sequence shown here is derived from an EMBL/GenBank/DDBJ whole genome shotgun (WGS) entry which is preliminary data.</text>
</comment>
<organism evidence="1 2">
    <name type="scientific">Melia azedarach</name>
    <name type="common">Chinaberry tree</name>
    <dbReference type="NCBI Taxonomy" id="155640"/>
    <lineage>
        <taxon>Eukaryota</taxon>
        <taxon>Viridiplantae</taxon>
        <taxon>Streptophyta</taxon>
        <taxon>Embryophyta</taxon>
        <taxon>Tracheophyta</taxon>
        <taxon>Spermatophyta</taxon>
        <taxon>Magnoliopsida</taxon>
        <taxon>eudicotyledons</taxon>
        <taxon>Gunneridae</taxon>
        <taxon>Pentapetalae</taxon>
        <taxon>rosids</taxon>
        <taxon>malvids</taxon>
        <taxon>Sapindales</taxon>
        <taxon>Meliaceae</taxon>
        <taxon>Melia</taxon>
    </lineage>
</organism>
<accession>A0ACC1X9D2</accession>
<gene>
    <name evidence="1" type="ORF">OWV82_020842</name>
</gene>
<protein>
    <submittedName>
        <fullName evidence="1">Chromodomain-helicase-DNA-binding protein 7-like</fullName>
    </submittedName>
</protein>
<name>A0ACC1X9D2_MELAZ</name>
<sequence>MELDNRNGSSKNLKHVDSSVKTRFPSTCSIENSQELFVIDVDVLNQIRKANQDRAPALQASPVSSSKVAGQSPSSHSGYSSSSATHSSETLVTAPPRGYDPNRIPASVFANKPANPGDWSVASNESLFSLHMGNSSFSRETFLTLYKSGELGKLEDPIKSVKPDESITISKPDEQNHFQPSLPPVTEGENMDKVSGEDMERGSNVASDTPKAAAIVETAESHYQEKPPPAPENDRLVCPSEGSGNSNKSFVFQVLDGHDDYKSKSIEMNTGKKDLEMKPSKNEPQEQQQPTTPKTSPKAGGSSWFSCFFCFSMCQPSRK</sequence>
<dbReference type="Proteomes" id="UP001164539">
    <property type="component" value="Chromosome 11"/>
</dbReference>
<dbReference type="EMBL" id="CM051404">
    <property type="protein sequence ID" value="KAJ4707299.1"/>
    <property type="molecule type" value="Genomic_DNA"/>
</dbReference>
<keyword evidence="2" id="KW-1185">Reference proteome</keyword>
<evidence type="ECO:0000313" key="2">
    <source>
        <dbReference type="Proteomes" id="UP001164539"/>
    </source>
</evidence>
<evidence type="ECO:0000313" key="1">
    <source>
        <dbReference type="EMBL" id="KAJ4707299.1"/>
    </source>
</evidence>